<protein>
    <submittedName>
        <fullName evidence="2">Uncharacterized protein</fullName>
    </submittedName>
</protein>
<sequence>GLKFGTTMEAGNSGPKMPVNDDLPSPANSWASLPLPGVDRISYHLFNPEDCSDMVSKHYLSGVATFVNRDGNRPGVKAVHLRKREV</sequence>
<proteinExistence type="predicted"/>
<evidence type="ECO:0000256" key="1">
    <source>
        <dbReference type="SAM" id="MobiDB-lite"/>
    </source>
</evidence>
<accession>A0AAN5I8A7</accession>
<keyword evidence="3" id="KW-1185">Reference proteome</keyword>
<gene>
    <name evidence="2" type="ORF">PMAYCL1PPCAC_26488</name>
</gene>
<evidence type="ECO:0000313" key="3">
    <source>
        <dbReference type="Proteomes" id="UP001328107"/>
    </source>
</evidence>
<dbReference type="AlphaFoldDB" id="A0AAN5I8A7"/>
<dbReference type="Proteomes" id="UP001328107">
    <property type="component" value="Unassembled WGS sequence"/>
</dbReference>
<organism evidence="2 3">
    <name type="scientific">Pristionchus mayeri</name>
    <dbReference type="NCBI Taxonomy" id="1317129"/>
    <lineage>
        <taxon>Eukaryota</taxon>
        <taxon>Metazoa</taxon>
        <taxon>Ecdysozoa</taxon>
        <taxon>Nematoda</taxon>
        <taxon>Chromadorea</taxon>
        <taxon>Rhabditida</taxon>
        <taxon>Rhabditina</taxon>
        <taxon>Diplogasteromorpha</taxon>
        <taxon>Diplogasteroidea</taxon>
        <taxon>Neodiplogasteridae</taxon>
        <taxon>Pristionchus</taxon>
    </lineage>
</organism>
<evidence type="ECO:0000313" key="2">
    <source>
        <dbReference type="EMBL" id="GMR56293.1"/>
    </source>
</evidence>
<feature type="non-terminal residue" evidence="2">
    <location>
        <position position="86"/>
    </location>
</feature>
<feature type="non-terminal residue" evidence="2">
    <location>
        <position position="1"/>
    </location>
</feature>
<feature type="region of interest" description="Disordered" evidence="1">
    <location>
        <begin position="1"/>
        <end position="25"/>
    </location>
</feature>
<comment type="caution">
    <text evidence="2">The sequence shown here is derived from an EMBL/GenBank/DDBJ whole genome shotgun (WGS) entry which is preliminary data.</text>
</comment>
<name>A0AAN5I8A7_9BILA</name>
<dbReference type="EMBL" id="BTRK01000005">
    <property type="protein sequence ID" value="GMR56293.1"/>
    <property type="molecule type" value="Genomic_DNA"/>
</dbReference>
<reference evidence="3" key="1">
    <citation type="submission" date="2022-10" db="EMBL/GenBank/DDBJ databases">
        <title>Genome assembly of Pristionchus species.</title>
        <authorList>
            <person name="Yoshida K."/>
            <person name="Sommer R.J."/>
        </authorList>
    </citation>
    <scope>NUCLEOTIDE SEQUENCE [LARGE SCALE GENOMIC DNA]</scope>
    <source>
        <strain evidence="3">RS5460</strain>
    </source>
</reference>